<evidence type="ECO:0008006" key="3">
    <source>
        <dbReference type="Google" id="ProtNLM"/>
    </source>
</evidence>
<protein>
    <recommendedName>
        <fullName evidence="3">MAE-28990/MAE-18760-like HEPN domain-containing protein</fullName>
    </recommendedName>
</protein>
<organism evidence="1 2">
    <name type="scientific">Agrobacterium rubi</name>
    <dbReference type="NCBI Taxonomy" id="28099"/>
    <lineage>
        <taxon>Bacteria</taxon>
        <taxon>Pseudomonadati</taxon>
        <taxon>Pseudomonadota</taxon>
        <taxon>Alphaproteobacteria</taxon>
        <taxon>Hyphomicrobiales</taxon>
        <taxon>Rhizobiaceae</taxon>
        <taxon>Rhizobium/Agrobacterium group</taxon>
        <taxon>Agrobacterium</taxon>
    </lineage>
</organism>
<sequence length="240" mass="27038">MPEKAKLELKQHIGQKRAFPRRHSAAPRYSVLLVHIAGDLVIILSVEGGQSAGRASFSLVSGLLSFQRWPATLHLVERSRRVLTMSVDVAAADNLPPRAEELFRIFARFEFALKMVGYATMNRGMVKICWDDFAKSASIGDQFFREVQASTDYPLLLTDPPKADRITDGQYGFEEHAQLPVCAADLVILVRRVRNNLFHGGKYFKDDINRSERLIAEAINVLLLACERHPDVNFIFEGRA</sequence>
<comment type="caution">
    <text evidence="1">The sequence shown here is derived from an EMBL/GenBank/DDBJ whole genome shotgun (WGS) entry which is preliminary data.</text>
</comment>
<keyword evidence="2" id="KW-1185">Reference proteome</keyword>
<dbReference type="RefSeq" id="WP_174003546.1">
    <property type="nucleotide sequence ID" value="NZ_JAAMCN010000019.1"/>
</dbReference>
<reference evidence="1 2" key="1">
    <citation type="journal article" date="2020" name="Science">
        <title>Unexpected conservation and global transmission of agrobacterial virulence plasmids.</title>
        <authorList>
            <person name="Weisberg A.J."/>
            <person name="Davis E.W. 2nd"/>
            <person name="Tabima J."/>
            <person name="Belcher M.S."/>
            <person name="Miller M."/>
            <person name="Kuo C.H."/>
            <person name="Loper J.E."/>
            <person name="Grunwald N.J."/>
            <person name="Putnam M.L."/>
            <person name="Chang J.H."/>
        </authorList>
    </citation>
    <scope>NUCLEOTIDE SEQUENCE [LARGE SCALE GENOMIC DNA]</scope>
    <source>
        <strain evidence="1 2">A19/93</strain>
    </source>
</reference>
<dbReference type="EMBL" id="JAAMCP010000015">
    <property type="protein sequence ID" value="NTF39566.1"/>
    <property type="molecule type" value="Genomic_DNA"/>
</dbReference>
<gene>
    <name evidence="1" type="ORF">G6L72_22965</name>
</gene>
<name>A0ABX2JGV3_9HYPH</name>
<dbReference type="Proteomes" id="UP000822331">
    <property type="component" value="Unassembled WGS sequence"/>
</dbReference>
<accession>A0ABX2JGV3</accession>
<evidence type="ECO:0000313" key="2">
    <source>
        <dbReference type="Proteomes" id="UP000822331"/>
    </source>
</evidence>
<evidence type="ECO:0000313" key="1">
    <source>
        <dbReference type="EMBL" id="NTF39566.1"/>
    </source>
</evidence>
<proteinExistence type="predicted"/>